<dbReference type="EMBL" id="CP001817">
    <property type="protein sequence ID" value="AEH39857.1"/>
    <property type="molecule type" value="Genomic_DNA"/>
</dbReference>
<reference evidence="1 2" key="1">
    <citation type="journal article" date="2011" name="Appl. Environ. Microbiol.">
        <title>The genome of Buchnera aphidicola from the aphid Cinara tujafilina provides new clues about the evolutionary history of metabolic losses in bacterial endosymbionts.</title>
        <authorList>
            <person name="Lamelas A."/>
            <person name="Gosalbes M.J."/>
            <person name="Moya A."/>
            <person name="Latorre A."/>
        </authorList>
    </citation>
    <scope>NUCLEOTIDE SEQUENCE [LARGE SCALE GENOMIC DNA]</scope>
    <source>
        <strain evidence="2">Cinara tujafilina</strain>
    </source>
</reference>
<dbReference type="HOGENOM" id="CLU_007884_6_1_6"/>
<dbReference type="Gene3D" id="3.30.70.1630">
    <property type="match status" value="1"/>
</dbReference>
<dbReference type="NCBIfam" id="NF007110">
    <property type="entry name" value="PRK09559.1"/>
    <property type="match status" value="1"/>
</dbReference>
<dbReference type="OrthoDB" id="9796287at2"/>
<evidence type="ECO:0000313" key="1">
    <source>
        <dbReference type="EMBL" id="AEH39857.1"/>
    </source>
</evidence>
<dbReference type="InterPro" id="IPR017703">
    <property type="entry name" value="YgfZ/GCV_T_CS"/>
</dbReference>
<dbReference type="Gene3D" id="3.30.70.1400">
    <property type="entry name" value="Aminomethyltransferase beta-barrel domains"/>
    <property type="match status" value="1"/>
</dbReference>
<sequence length="322" mass="37712">MTLLNLYNNTVFLNKQLPATIMFLKNWCIVNVTGIDSIQYLNQQFTLDVNTVNHNTYQVGAHCNYNGKVWSPLLLLKYKKDYAYIIQSEIALKQINELKKYSIFSKVDIFLNKNIILFGFAGFGIKNILLNYFSSLPTKSNNIIYYDDVIILRLEFPTERFLMICMTRKSYVFFNSIAKNMLISNDLQWKSLEIESNFPLMNILTCGRFLPQSLNLNYWNAICFNKGCYYGQEVLFRYEKKKINKLDIQILIGKSDILPIVGSSIKHRDKMKNIYNAGIVLASVKLLNHQILLQVCMKKIFCKKYYSFYSSQDHINKFLFFS</sequence>
<dbReference type="NCBIfam" id="TIGR03317">
    <property type="entry name" value="ygfZ_signature"/>
    <property type="match status" value="1"/>
</dbReference>
<evidence type="ECO:0000313" key="2">
    <source>
        <dbReference type="Proteomes" id="UP000006811"/>
    </source>
</evidence>
<dbReference type="PANTHER" id="PTHR22602:SF0">
    <property type="entry name" value="TRANSFERASE CAF17, MITOCHONDRIAL-RELATED"/>
    <property type="match status" value="1"/>
</dbReference>
<dbReference type="SUPFAM" id="SSF103025">
    <property type="entry name" value="Folate-binding domain"/>
    <property type="match status" value="1"/>
</dbReference>
<dbReference type="InterPro" id="IPR045179">
    <property type="entry name" value="YgfZ/GcvT"/>
</dbReference>
<dbReference type="eggNOG" id="COG0354">
    <property type="taxonomic scope" value="Bacteria"/>
</dbReference>
<protein>
    <submittedName>
        <fullName evidence="1">Folate-binding protein</fullName>
    </submittedName>
</protein>
<dbReference type="AlphaFoldDB" id="F7WZJ0"/>
<dbReference type="STRING" id="261317.BCTU_282"/>
<organism evidence="1 2">
    <name type="scientific">Buchnera aphidicola</name>
    <name type="common">Cinara tujafilina</name>
    <dbReference type="NCBI Taxonomy" id="261317"/>
    <lineage>
        <taxon>Bacteria</taxon>
        <taxon>Pseudomonadati</taxon>
        <taxon>Pseudomonadota</taxon>
        <taxon>Gammaproteobacteria</taxon>
        <taxon>Enterobacterales</taxon>
        <taxon>Erwiniaceae</taxon>
        <taxon>Buchnera</taxon>
    </lineage>
</organism>
<proteinExistence type="predicted"/>
<dbReference type="Proteomes" id="UP000006811">
    <property type="component" value="Chromosome"/>
</dbReference>
<dbReference type="Gene3D" id="2.40.30.160">
    <property type="match status" value="1"/>
</dbReference>
<name>F7WZJ0_9GAMM</name>
<gene>
    <name evidence="1" type="primary">ygfZ</name>
    <name evidence="1" type="ORF">BCTU_282</name>
</gene>
<dbReference type="PANTHER" id="PTHR22602">
    <property type="entry name" value="TRANSFERASE CAF17, MITOCHONDRIAL-RELATED"/>
    <property type="match status" value="1"/>
</dbReference>
<dbReference type="KEGG" id="baj:BCTU_282"/>
<dbReference type="GO" id="GO:0016226">
    <property type="term" value="P:iron-sulfur cluster assembly"/>
    <property type="evidence" value="ECO:0007669"/>
    <property type="project" value="TreeGrafter"/>
</dbReference>
<accession>F7WZJ0</accession>
<keyword evidence="2" id="KW-1185">Reference proteome</keyword>